<evidence type="ECO:0000313" key="2">
    <source>
        <dbReference type="EMBL" id="SUV63314.1"/>
    </source>
</evidence>
<accession>A0A0E7U5V1</accession>
<reference evidence="2 3" key="1">
    <citation type="submission" date="2018-06" db="EMBL/GenBank/DDBJ databases">
        <authorList>
            <consortium name="Pathogen Informatics"/>
            <person name="Doyle S."/>
        </authorList>
    </citation>
    <scope>NUCLEOTIDE SEQUENCE [LARGE SCALE GENOMIC DNA]</scope>
    <source>
        <strain evidence="2 3">NCTC10911</strain>
    </source>
</reference>
<dbReference type="Gene3D" id="3.40.190.150">
    <property type="entry name" value="Bordetella uptake gene, domain 1"/>
    <property type="match status" value="1"/>
</dbReference>
<dbReference type="PROSITE" id="PS51257">
    <property type="entry name" value="PROKAR_LIPOPROTEIN"/>
    <property type="match status" value="1"/>
</dbReference>
<name>A0A0E7U5V1_BORPT</name>
<proteinExistence type="inferred from homology"/>
<dbReference type="OMA" id="RWKRISH"/>
<comment type="similarity">
    <text evidence="1">Belongs to the UPF0065 (bug) family.</text>
</comment>
<dbReference type="GO" id="GO:0016829">
    <property type="term" value="F:lyase activity"/>
    <property type="evidence" value="ECO:0007669"/>
    <property type="project" value="UniProtKB-KW"/>
</dbReference>
<gene>
    <name evidence="2" type="ORF">NCTC10911_00309</name>
</gene>
<dbReference type="InterPro" id="IPR005064">
    <property type="entry name" value="BUG"/>
</dbReference>
<dbReference type="Proteomes" id="UP000255014">
    <property type="component" value="Unassembled WGS sequence"/>
</dbReference>
<evidence type="ECO:0000256" key="1">
    <source>
        <dbReference type="ARBA" id="ARBA00006987"/>
    </source>
</evidence>
<protein>
    <submittedName>
        <fullName evidence="2">Argininosuccinate lyase</fullName>
    </submittedName>
</protein>
<dbReference type="Pfam" id="PF03401">
    <property type="entry name" value="TctC"/>
    <property type="match status" value="1"/>
</dbReference>
<dbReference type="SUPFAM" id="SSF53850">
    <property type="entry name" value="Periplasmic binding protein-like II"/>
    <property type="match status" value="1"/>
</dbReference>
<sequence length="322" mass="33939">MVSRRVLLQAAAAAACMGWKPAFSASWPARSVRLVSPTSVGTTTDTVARFVADGLSKRLKAAFMVEPRPGAGGIIASSEVARSRADGYTVLFGAIGHYLAQYLTDNPPVYDPVKDFAPIARVGFASVAIVVRSDSPYKTLADLIEAMRAQPKRITFSSFGLGSAGHLCGVLLNDATGTRGMHVAYKGTGAAVIDVASGLIDFTCQSAASVLPLIDSGQLRALAVASRSRWPQLPDVPTAIEAGVPDFVAGSWMGALVRADTPPDIVQRLSDAMVGIARSPEFTALCAKQMIDVEIVDHAQWAADADNENARWQRVAALVKQG</sequence>
<dbReference type="PANTHER" id="PTHR42928">
    <property type="entry name" value="TRICARBOXYLATE-BINDING PROTEIN"/>
    <property type="match status" value="1"/>
</dbReference>
<dbReference type="InterPro" id="IPR042100">
    <property type="entry name" value="Bug_dom1"/>
</dbReference>
<dbReference type="PANTHER" id="PTHR42928:SF5">
    <property type="entry name" value="BLR1237 PROTEIN"/>
    <property type="match status" value="1"/>
</dbReference>
<dbReference type="Gene3D" id="3.40.190.10">
    <property type="entry name" value="Periplasmic binding protein-like II"/>
    <property type="match status" value="1"/>
</dbReference>
<dbReference type="PIRSF" id="PIRSF017082">
    <property type="entry name" value="YflP"/>
    <property type="match status" value="1"/>
</dbReference>
<evidence type="ECO:0000313" key="3">
    <source>
        <dbReference type="Proteomes" id="UP000255014"/>
    </source>
</evidence>
<dbReference type="EMBL" id="UFTT01000002">
    <property type="protein sequence ID" value="SUV63314.1"/>
    <property type="molecule type" value="Genomic_DNA"/>
</dbReference>
<keyword evidence="2" id="KW-0456">Lyase</keyword>
<dbReference type="AlphaFoldDB" id="A0A0E7U5V1"/>
<organism evidence="2 3">
    <name type="scientific">Bordetella pertussis</name>
    <dbReference type="NCBI Taxonomy" id="520"/>
    <lineage>
        <taxon>Bacteria</taxon>
        <taxon>Pseudomonadati</taxon>
        <taxon>Pseudomonadota</taxon>
        <taxon>Betaproteobacteria</taxon>
        <taxon>Burkholderiales</taxon>
        <taxon>Alcaligenaceae</taxon>
        <taxon>Bordetella</taxon>
    </lineage>
</organism>
<dbReference type="CDD" id="cd07012">
    <property type="entry name" value="PBP2_Bug_TTT"/>
    <property type="match status" value="1"/>
</dbReference>